<evidence type="ECO:0000313" key="4">
    <source>
        <dbReference type="EMBL" id="GAA0559599.1"/>
    </source>
</evidence>
<reference evidence="5" key="1">
    <citation type="journal article" date="2019" name="Int. J. Syst. Evol. Microbiol.">
        <title>The Global Catalogue of Microorganisms (GCM) 10K type strain sequencing project: providing services to taxonomists for standard genome sequencing and annotation.</title>
        <authorList>
            <consortium name="The Broad Institute Genomics Platform"/>
            <consortium name="The Broad Institute Genome Sequencing Center for Infectious Disease"/>
            <person name="Wu L."/>
            <person name="Ma J."/>
        </authorList>
    </citation>
    <scope>NUCLEOTIDE SEQUENCE [LARGE SCALE GENOMIC DNA]</scope>
    <source>
        <strain evidence="5">JCM 15089</strain>
    </source>
</reference>
<dbReference type="GO" id="GO:0016787">
    <property type="term" value="F:hydrolase activity"/>
    <property type="evidence" value="ECO:0007669"/>
    <property type="project" value="UniProtKB-KW"/>
</dbReference>
<dbReference type="PANTHER" id="PTHR48081:SF6">
    <property type="entry name" value="PEPTIDASE S9 PROLYL OLIGOPEPTIDASE CATALYTIC DOMAIN-CONTAINING PROTEIN"/>
    <property type="match status" value="1"/>
</dbReference>
<evidence type="ECO:0000259" key="3">
    <source>
        <dbReference type="Pfam" id="PF07859"/>
    </source>
</evidence>
<dbReference type="RefSeq" id="WP_166931315.1">
    <property type="nucleotide sequence ID" value="NZ_BAAADD010000001.1"/>
</dbReference>
<feature type="chain" id="PRO_5046138641" evidence="2">
    <location>
        <begin position="22"/>
        <end position="309"/>
    </location>
</feature>
<gene>
    <name evidence="4" type="ORF">GCM10008942_05100</name>
</gene>
<accession>A0ABP3P3P9</accession>
<dbReference type="InterPro" id="IPR029058">
    <property type="entry name" value="AB_hydrolase_fold"/>
</dbReference>
<protein>
    <submittedName>
        <fullName evidence="4">Alpha/beta hydrolase</fullName>
    </submittedName>
</protein>
<dbReference type="Pfam" id="PF07859">
    <property type="entry name" value="Abhydrolase_3"/>
    <property type="match status" value="1"/>
</dbReference>
<dbReference type="EMBL" id="BAAADD010000001">
    <property type="protein sequence ID" value="GAA0559599.1"/>
    <property type="molecule type" value="Genomic_DNA"/>
</dbReference>
<name>A0ABP3P3P9_9PROT</name>
<feature type="signal peptide" evidence="2">
    <location>
        <begin position="1"/>
        <end position="21"/>
    </location>
</feature>
<comment type="caution">
    <text evidence="4">The sequence shown here is derived from an EMBL/GenBank/DDBJ whole genome shotgun (WGS) entry which is preliminary data.</text>
</comment>
<dbReference type="SUPFAM" id="SSF53474">
    <property type="entry name" value="alpha/beta-Hydrolases"/>
    <property type="match status" value="1"/>
</dbReference>
<dbReference type="Proteomes" id="UP001499951">
    <property type="component" value="Unassembled WGS sequence"/>
</dbReference>
<dbReference type="PANTHER" id="PTHR48081">
    <property type="entry name" value="AB HYDROLASE SUPERFAMILY PROTEIN C4A8.06C"/>
    <property type="match status" value="1"/>
</dbReference>
<keyword evidence="5" id="KW-1185">Reference proteome</keyword>
<evidence type="ECO:0000313" key="5">
    <source>
        <dbReference type="Proteomes" id="UP001499951"/>
    </source>
</evidence>
<evidence type="ECO:0000256" key="2">
    <source>
        <dbReference type="SAM" id="SignalP"/>
    </source>
</evidence>
<feature type="domain" description="Alpha/beta hydrolase fold-3" evidence="3">
    <location>
        <begin position="90"/>
        <end position="284"/>
    </location>
</feature>
<dbReference type="InterPro" id="IPR050300">
    <property type="entry name" value="GDXG_lipolytic_enzyme"/>
</dbReference>
<sequence length="309" mass="33507">MVLRVSVLLFGALLSLAAAFADDAPSATARTTTLLIWGGIGPGSEDAPKTENFQVYSKNGDRRFWNISRPILTAYYAAKPNGTAVLILPGGGYRVVYSDSGAPVARWLNSLGIDAFVLTYRLPDEGHKAGDSVALQDAQRSLRLIRSGLFSNGHTIDPGRVGVIGFSAGGNLAAVLGIHHNAKVYDPKDRVDQLSARPDFMIMAYPYLPTPGEVSDDPRQPNLIRLYRRFPVGDCDGAPPAFLVHGADDRDVPVRHSERFARALQRCDVPVELHVFAGVGHSFKMDAPGEARVWPDLLAKWLKARGLVP</sequence>
<organism evidence="4 5">
    <name type="scientific">Rhizomicrobium electricum</name>
    <dbReference type="NCBI Taxonomy" id="480070"/>
    <lineage>
        <taxon>Bacteria</taxon>
        <taxon>Pseudomonadati</taxon>
        <taxon>Pseudomonadota</taxon>
        <taxon>Alphaproteobacteria</taxon>
        <taxon>Micropepsales</taxon>
        <taxon>Micropepsaceae</taxon>
        <taxon>Rhizomicrobium</taxon>
    </lineage>
</organism>
<keyword evidence="2" id="KW-0732">Signal</keyword>
<evidence type="ECO:0000256" key="1">
    <source>
        <dbReference type="ARBA" id="ARBA00022801"/>
    </source>
</evidence>
<keyword evidence="1 4" id="KW-0378">Hydrolase</keyword>
<dbReference type="InterPro" id="IPR013094">
    <property type="entry name" value="AB_hydrolase_3"/>
</dbReference>
<proteinExistence type="predicted"/>
<dbReference type="Gene3D" id="3.40.50.1820">
    <property type="entry name" value="alpha/beta hydrolase"/>
    <property type="match status" value="1"/>
</dbReference>